<feature type="transmembrane region" description="Helical" evidence="6">
    <location>
        <begin position="158"/>
        <end position="174"/>
    </location>
</feature>
<dbReference type="Proteomes" id="UP000535589">
    <property type="component" value="Unassembled WGS sequence"/>
</dbReference>
<dbReference type="GO" id="GO:0005886">
    <property type="term" value="C:plasma membrane"/>
    <property type="evidence" value="ECO:0007669"/>
    <property type="project" value="UniProtKB-SubCell"/>
</dbReference>
<name>A0A7X8YI65_9VIBR</name>
<dbReference type="EMBL" id="JABAIK010000020">
    <property type="protein sequence ID" value="NLS14394.1"/>
    <property type="molecule type" value="Genomic_DNA"/>
</dbReference>
<feature type="transmembrane region" description="Helical" evidence="6">
    <location>
        <begin position="273"/>
        <end position="291"/>
    </location>
</feature>
<comment type="subcellular location">
    <subcellularLocation>
        <location evidence="1">Cell membrane</location>
        <topology evidence="1">Multi-pass membrane protein</topology>
    </subcellularLocation>
</comment>
<evidence type="ECO:0000256" key="3">
    <source>
        <dbReference type="ARBA" id="ARBA00022692"/>
    </source>
</evidence>
<evidence type="ECO:0000256" key="1">
    <source>
        <dbReference type="ARBA" id="ARBA00004651"/>
    </source>
</evidence>
<accession>A0A7X8YI65</accession>
<feature type="transmembrane region" description="Helical" evidence="6">
    <location>
        <begin position="217"/>
        <end position="237"/>
    </location>
</feature>
<feature type="transmembrane region" description="Helical" evidence="6">
    <location>
        <begin position="244"/>
        <end position="267"/>
    </location>
</feature>
<keyword evidence="4 6" id="KW-1133">Transmembrane helix</keyword>
<keyword evidence="8" id="KW-1185">Reference proteome</keyword>
<gene>
    <name evidence="7" type="primary">yddG</name>
    <name evidence="7" type="ORF">HGP28_16055</name>
</gene>
<dbReference type="AlphaFoldDB" id="A0A7X8YI65"/>
<evidence type="ECO:0000313" key="7">
    <source>
        <dbReference type="EMBL" id="NLS14394.1"/>
    </source>
</evidence>
<dbReference type="InterPro" id="IPR051258">
    <property type="entry name" value="Diverse_Substrate_Transporter"/>
</dbReference>
<evidence type="ECO:0000256" key="4">
    <source>
        <dbReference type="ARBA" id="ARBA00022989"/>
    </source>
</evidence>
<feature type="transmembrane region" description="Helical" evidence="6">
    <location>
        <begin position="35"/>
        <end position="53"/>
    </location>
</feature>
<sequence length="293" mass="31924">MFAKHKYTLAGCAAILLWSTIVAFIRNVAEQLGPVGGAAMIYSLSSVLLVIFVGAPRLSRFSPRYLLIGGSLFVMYEICLSLALGMANSSRQTVEMSVINYLWPALTVLVTVMINRQKVSYWLYPAILCAFLGVVWTVTGEQGLSLSHLTHNIATNPVSYTLAFTGAFIWAIYCNVTKQLAAGQNAISWFFIATAVALWMQYISAPQPTMMWSGDTVINLMCAAIAMAGGYGLWNMAILGGNMVLLATLSYFTPIFSAFFSAAVFSISLGVSFWQGVILVSVASLLCWHLTRK</sequence>
<keyword evidence="2" id="KW-1003">Cell membrane</keyword>
<feature type="transmembrane region" description="Helical" evidence="6">
    <location>
        <begin position="98"/>
        <end position="114"/>
    </location>
</feature>
<feature type="transmembrane region" description="Helical" evidence="6">
    <location>
        <begin position="186"/>
        <end position="205"/>
    </location>
</feature>
<dbReference type="PANTHER" id="PTHR42920:SF24">
    <property type="entry name" value="AROMATIC AMINO ACID EXPORTER YDDG"/>
    <property type="match status" value="1"/>
</dbReference>
<dbReference type="InterPro" id="IPR037185">
    <property type="entry name" value="EmrE-like"/>
</dbReference>
<feature type="transmembrane region" description="Helical" evidence="6">
    <location>
        <begin position="65"/>
        <end position="86"/>
    </location>
</feature>
<dbReference type="NCBIfam" id="NF008676">
    <property type="entry name" value="PRK11689.1"/>
    <property type="match status" value="1"/>
</dbReference>
<comment type="caution">
    <text evidence="7">The sequence shown here is derived from an EMBL/GenBank/DDBJ whole genome shotgun (WGS) entry which is preliminary data.</text>
</comment>
<dbReference type="PANTHER" id="PTHR42920">
    <property type="entry name" value="OS03G0707200 PROTEIN-RELATED"/>
    <property type="match status" value="1"/>
</dbReference>
<evidence type="ECO:0000256" key="5">
    <source>
        <dbReference type="ARBA" id="ARBA00023136"/>
    </source>
</evidence>
<dbReference type="SUPFAM" id="SSF103481">
    <property type="entry name" value="Multidrug resistance efflux transporter EmrE"/>
    <property type="match status" value="1"/>
</dbReference>
<feature type="transmembrane region" description="Helical" evidence="6">
    <location>
        <begin position="121"/>
        <end position="138"/>
    </location>
</feature>
<protein>
    <submittedName>
        <fullName evidence="7">Aromatic amino acid DMT transporter YddG</fullName>
    </submittedName>
</protein>
<feature type="transmembrane region" description="Helical" evidence="6">
    <location>
        <begin position="7"/>
        <end position="29"/>
    </location>
</feature>
<organism evidence="7 8">
    <name type="scientific">Vibrio agarilyticus</name>
    <dbReference type="NCBI Taxonomy" id="2726741"/>
    <lineage>
        <taxon>Bacteria</taxon>
        <taxon>Pseudomonadati</taxon>
        <taxon>Pseudomonadota</taxon>
        <taxon>Gammaproteobacteria</taxon>
        <taxon>Vibrionales</taxon>
        <taxon>Vibrionaceae</taxon>
        <taxon>Vibrio</taxon>
    </lineage>
</organism>
<keyword evidence="3 6" id="KW-0812">Transmembrane</keyword>
<dbReference type="RefSeq" id="WP_168837525.1">
    <property type="nucleotide sequence ID" value="NZ_JABAIK010000020.1"/>
</dbReference>
<evidence type="ECO:0000256" key="6">
    <source>
        <dbReference type="SAM" id="Phobius"/>
    </source>
</evidence>
<proteinExistence type="predicted"/>
<evidence type="ECO:0000313" key="8">
    <source>
        <dbReference type="Proteomes" id="UP000535589"/>
    </source>
</evidence>
<keyword evidence="5 6" id="KW-0472">Membrane</keyword>
<evidence type="ECO:0000256" key="2">
    <source>
        <dbReference type="ARBA" id="ARBA00022475"/>
    </source>
</evidence>
<reference evidence="7 8" key="1">
    <citation type="submission" date="2020-04" db="EMBL/GenBank/DDBJ databases">
        <title>Vibrio sp. SM6, a novel species isolated from seawater.</title>
        <authorList>
            <person name="Wang X."/>
        </authorList>
    </citation>
    <scope>NUCLEOTIDE SEQUENCE [LARGE SCALE GENOMIC DNA]</scope>
    <source>
        <strain evidence="7 8">SM6</strain>
    </source>
</reference>